<reference evidence="1 2" key="1">
    <citation type="submission" date="2018-06" db="EMBL/GenBank/DDBJ databases">
        <title>Complete Genomes of Monosporascus.</title>
        <authorList>
            <person name="Robinson A.J."/>
            <person name="Natvig D.O."/>
        </authorList>
    </citation>
    <scope>NUCLEOTIDE SEQUENCE [LARGE SCALE GENOMIC DNA]</scope>
    <source>
        <strain evidence="1 2">CBS 609.92</strain>
    </source>
</reference>
<dbReference type="InterPro" id="IPR022025">
    <property type="entry name" value="Amidoligase_2"/>
</dbReference>
<accession>A0ABY0H9U9</accession>
<protein>
    <recommendedName>
        <fullName evidence="3">Amidoligase enzyme</fullName>
    </recommendedName>
</protein>
<dbReference type="PANTHER" id="PTHR36847">
    <property type="entry name" value="AMIDOLIGASE ENZYME"/>
    <property type="match status" value="1"/>
</dbReference>
<evidence type="ECO:0000313" key="2">
    <source>
        <dbReference type="Proteomes" id="UP000294003"/>
    </source>
</evidence>
<comment type="caution">
    <text evidence="1">The sequence shown here is derived from an EMBL/GenBank/DDBJ whole genome shotgun (WGS) entry which is preliminary data.</text>
</comment>
<evidence type="ECO:0000313" key="1">
    <source>
        <dbReference type="EMBL" id="RYO88558.1"/>
    </source>
</evidence>
<gene>
    <name evidence="1" type="ORF">DL762_003680</name>
</gene>
<proteinExistence type="predicted"/>
<dbReference type="PANTHER" id="PTHR36847:SF1">
    <property type="entry name" value="AMIDOLIGASE ENZYME"/>
    <property type="match status" value="1"/>
</dbReference>
<dbReference type="Proteomes" id="UP000294003">
    <property type="component" value="Unassembled WGS sequence"/>
</dbReference>
<sequence length="408" mass="46805">MESIRDLVSPIKLMDVVEDISIAIELKFLIPFLPYGGAEGKLPRGSLIREVDYIKEMKDIEDMDRVKLWKDTFNGVAGAIKGVPGQDAITSFELSDRRAQEREYWASKWIVKESKSAEPAKDDPDSDRFVWVPVEINSPKMAWRHVATLKIIEVVLRKLTATYHMVSNHSCELHVHVGRLDGRPFSLASMKRIAILLWMAEPTMRRVKDPQSPNFDHTYTWSFALRGHSRLAGVIREARIPQVRTRRGLEGLDHSLVRYLWRRNVAHPEHQKAIGYIWRATSYVELGRMMSGEDRPHRRLGFNFSAMGEEDERARSSPKTLECRFLEGVIEEGLIVSWVKIFGSMVQVGLDRHDAEGRFAKSVLRLAEENDKLPSDEAFRRLMADLGIDEETSRPVRALIRKIHSEGP</sequence>
<keyword evidence="2" id="KW-1185">Reference proteome</keyword>
<name>A0ABY0H9U9_9PEZI</name>
<organism evidence="1 2">
    <name type="scientific">Monosporascus cannonballus</name>
    <dbReference type="NCBI Taxonomy" id="155416"/>
    <lineage>
        <taxon>Eukaryota</taxon>
        <taxon>Fungi</taxon>
        <taxon>Dikarya</taxon>
        <taxon>Ascomycota</taxon>
        <taxon>Pezizomycotina</taxon>
        <taxon>Sordariomycetes</taxon>
        <taxon>Xylariomycetidae</taxon>
        <taxon>Xylariales</taxon>
        <taxon>Xylariales incertae sedis</taxon>
        <taxon>Monosporascus</taxon>
    </lineage>
</organism>
<dbReference type="Pfam" id="PF12224">
    <property type="entry name" value="Amidoligase_2"/>
    <property type="match status" value="1"/>
</dbReference>
<evidence type="ECO:0008006" key="3">
    <source>
        <dbReference type="Google" id="ProtNLM"/>
    </source>
</evidence>
<dbReference type="EMBL" id="QJNS01000085">
    <property type="protein sequence ID" value="RYO88558.1"/>
    <property type="molecule type" value="Genomic_DNA"/>
</dbReference>